<dbReference type="InterPro" id="IPR036736">
    <property type="entry name" value="ACP-like_sf"/>
</dbReference>
<dbReference type="CDD" id="cd19531">
    <property type="entry name" value="LCL_NRPS-like"/>
    <property type="match status" value="1"/>
</dbReference>
<dbReference type="InterPro" id="IPR000873">
    <property type="entry name" value="AMP-dep_synth/lig_dom"/>
</dbReference>
<dbReference type="SUPFAM" id="SSF56801">
    <property type="entry name" value="Acetyl-CoA synthetase-like"/>
    <property type="match status" value="1"/>
</dbReference>
<dbReference type="Gene3D" id="3.40.50.980">
    <property type="match status" value="2"/>
</dbReference>
<organism evidence="4 5">
    <name type="scientific">Spirosoma flavum</name>
    <dbReference type="NCBI Taxonomy" id="2048557"/>
    <lineage>
        <taxon>Bacteria</taxon>
        <taxon>Pseudomonadati</taxon>
        <taxon>Bacteroidota</taxon>
        <taxon>Cytophagia</taxon>
        <taxon>Cytophagales</taxon>
        <taxon>Cytophagaceae</taxon>
        <taxon>Spirosoma</taxon>
    </lineage>
</organism>
<dbReference type="Pfam" id="PF00501">
    <property type="entry name" value="AMP-binding"/>
    <property type="match status" value="1"/>
</dbReference>
<comment type="caution">
    <text evidence="4">The sequence shown here is derived from an EMBL/GenBank/DDBJ whole genome shotgun (WGS) entry which is preliminary data.</text>
</comment>
<protein>
    <submittedName>
        <fullName evidence="4">Amino acid adenylation domain-containing protein</fullName>
    </submittedName>
</protein>
<proteinExistence type="predicted"/>
<dbReference type="InterPro" id="IPR023213">
    <property type="entry name" value="CAT-like_dom_sf"/>
</dbReference>
<dbReference type="SUPFAM" id="SSF53474">
    <property type="entry name" value="alpha/beta-Hydrolases"/>
    <property type="match status" value="1"/>
</dbReference>
<evidence type="ECO:0000313" key="4">
    <source>
        <dbReference type="EMBL" id="MFD2933949.1"/>
    </source>
</evidence>
<dbReference type="NCBIfam" id="TIGR01733">
    <property type="entry name" value="AA-adenyl-dom"/>
    <property type="match status" value="1"/>
</dbReference>
<dbReference type="PRINTS" id="PR00154">
    <property type="entry name" value="AMPBINDING"/>
</dbReference>
<dbReference type="Gene3D" id="3.30.559.30">
    <property type="entry name" value="Nonribosomal peptide synthetase, condensation domain"/>
    <property type="match status" value="1"/>
</dbReference>
<dbReference type="RefSeq" id="WP_381498993.1">
    <property type="nucleotide sequence ID" value="NZ_JBHUOM010000002.1"/>
</dbReference>
<keyword evidence="2" id="KW-0597">Phosphoprotein</keyword>
<dbReference type="EMBL" id="JBHUOM010000002">
    <property type="protein sequence ID" value="MFD2933949.1"/>
    <property type="molecule type" value="Genomic_DNA"/>
</dbReference>
<dbReference type="Pfam" id="PF00668">
    <property type="entry name" value="Condensation"/>
    <property type="match status" value="1"/>
</dbReference>
<dbReference type="PROSITE" id="PS00455">
    <property type="entry name" value="AMP_BINDING"/>
    <property type="match status" value="1"/>
</dbReference>
<dbReference type="InterPro" id="IPR020845">
    <property type="entry name" value="AMP-binding_CS"/>
</dbReference>
<dbReference type="PROSITE" id="PS50075">
    <property type="entry name" value="CARRIER"/>
    <property type="match status" value="1"/>
</dbReference>
<feature type="domain" description="Carrier" evidence="3">
    <location>
        <begin position="1006"/>
        <end position="1081"/>
    </location>
</feature>
<dbReference type="SUPFAM" id="SSF47336">
    <property type="entry name" value="ACP-like"/>
    <property type="match status" value="1"/>
</dbReference>
<dbReference type="PANTHER" id="PTHR45527">
    <property type="entry name" value="NONRIBOSOMAL PEPTIDE SYNTHETASE"/>
    <property type="match status" value="1"/>
</dbReference>
<dbReference type="Pfam" id="PF00975">
    <property type="entry name" value="Thioesterase"/>
    <property type="match status" value="1"/>
</dbReference>
<dbReference type="InterPro" id="IPR001031">
    <property type="entry name" value="Thioesterase"/>
</dbReference>
<dbReference type="SUPFAM" id="SSF52777">
    <property type="entry name" value="CoA-dependent acyltransferases"/>
    <property type="match status" value="2"/>
</dbReference>
<keyword evidence="5" id="KW-1185">Reference proteome</keyword>
<dbReference type="Pfam" id="PF00550">
    <property type="entry name" value="PP-binding"/>
    <property type="match status" value="1"/>
</dbReference>
<dbReference type="Gene3D" id="3.30.559.10">
    <property type="entry name" value="Chloramphenicol acetyltransferase-like domain"/>
    <property type="match status" value="1"/>
</dbReference>
<dbReference type="InterPro" id="IPR010071">
    <property type="entry name" value="AA_adenyl_dom"/>
</dbReference>
<name>A0ABW6AIS7_9BACT</name>
<evidence type="ECO:0000256" key="1">
    <source>
        <dbReference type="ARBA" id="ARBA00022450"/>
    </source>
</evidence>
<dbReference type="InterPro" id="IPR020806">
    <property type="entry name" value="PKS_PP-bd"/>
</dbReference>
<dbReference type="InterPro" id="IPR020459">
    <property type="entry name" value="AMP-binding"/>
</dbReference>
<keyword evidence="1" id="KW-0596">Phosphopantetheine</keyword>
<dbReference type="InterPro" id="IPR009081">
    <property type="entry name" value="PP-bd_ACP"/>
</dbReference>
<evidence type="ECO:0000256" key="2">
    <source>
        <dbReference type="ARBA" id="ARBA00022553"/>
    </source>
</evidence>
<gene>
    <name evidence="4" type="ORF">ACFS25_09165</name>
</gene>
<accession>A0ABW6AIS7</accession>
<dbReference type="Gene3D" id="1.10.1200.10">
    <property type="entry name" value="ACP-like"/>
    <property type="match status" value="1"/>
</dbReference>
<dbReference type="Pfam" id="PF13193">
    <property type="entry name" value="AMP-binding_C"/>
    <property type="match status" value="1"/>
</dbReference>
<dbReference type="CDD" id="cd05930">
    <property type="entry name" value="A_NRPS"/>
    <property type="match status" value="1"/>
</dbReference>
<dbReference type="Proteomes" id="UP001597512">
    <property type="component" value="Unassembled WGS sequence"/>
</dbReference>
<dbReference type="PANTHER" id="PTHR45527:SF1">
    <property type="entry name" value="FATTY ACID SYNTHASE"/>
    <property type="match status" value="1"/>
</dbReference>
<dbReference type="InterPro" id="IPR001242">
    <property type="entry name" value="Condensation_dom"/>
</dbReference>
<dbReference type="Gene3D" id="3.40.50.1820">
    <property type="entry name" value="alpha/beta hydrolase"/>
    <property type="match status" value="1"/>
</dbReference>
<dbReference type="Gene3D" id="2.30.38.10">
    <property type="entry name" value="Luciferase, Domain 3"/>
    <property type="match status" value="1"/>
</dbReference>
<reference evidence="5" key="1">
    <citation type="journal article" date="2019" name="Int. J. Syst. Evol. Microbiol.">
        <title>The Global Catalogue of Microorganisms (GCM) 10K type strain sequencing project: providing services to taxonomists for standard genome sequencing and annotation.</title>
        <authorList>
            <consortium name="The Broad Institute Genomics Platform"/>
            <consortium name="The Broad Institute Genome Sequencing Center for Infectious Disease"/>
            <person name="Wu L."/>
            <person name="Ma J."/>
        </authorList>
    </citation>
    <scope>NUCLEOTIDE SEQUENCE [LARGE SCALE GENOMIC DNA]</scope>
    <source>
        <strain evidence="5">KCTC 52490</strain>
    </source>
</reference>
<dbReference type="Gene3D" id="3.30.300.30">
    <property type="match status" value="1"/>
</dbReference>
<evidence type="ECO:0000313" key="5">
    <source>
        <dbReference type="Proteomes" id="UP001597512"/>
    </source>
</evidence>
<evidence type="ECO:0000259" key="3">
    <source>
        <dbReference type="PROSITE" id="PS50075"/>
    </source>
</evidence>
<dbReference type="InterPro" id="IPR045851">
    <property type="entry name" value="AMP-bd_C_sf"/>
</dbReference>
<sequence length="1358" mass="151317">MAESTTNVNLIAVDFNPFDGPGIAHLAPATEPQMEIWATCQFGGDDANRAFNESVSLRFTGTLDRPALERAWQDLVTRHEALHSAFSADGNQMCIFDEFPTAIFYQDCSDKTDTEKEQVVASYVTQDALHVFDLLNGPLIKAGLIKLSDTQHHFTVTAHHIICDGWSLGILLQDLGAFYSAYSQNKTPILSVAPLYSQYATEQLQFLAGEEHRQIEKFWLDQYKETIPVLDLPTDFPRPALRTYEIARLDYPLGESLALAVKQMGLKVGCSFVTTLIATFEVLLHRLTGQNDLVLGLPTAGQSATGQLRLVGHCVNLLPLRSFPYAELSFLQFLQQRKEAVLDAYEHQQLTFGSLLKKLPITRDPARVPMVPVIFNVDMGLDDGVSFFGLDYQLISNPRKYGAVDLFLNISGSSTTQNSSLTFEWAYNTQLFKEDTINRMMAEFERLLKEVVAKPSIRINEIPLADSREQHRKLAAWNATQASYPSHIPLHELIAQTAAQYVDKAAVIFNGRTVRYRELDETANQVAHVIQRDGIGQNHVVGVILDRSPEMVITLLAILKAGAAYVPIDPEYPHDRIAFMLADSSANLLITSKKYHGSGTTPYQTAGQLTTPTKVLLIETVLASIDNYSKEAPKVVVTGSDLAYILYTSGSTGQPKGVLIEHRNLVNLLYSMITMPGITKDDALLAVTTISFDIAGLELYLPLLVGATLVLADTETTKDGRALLQAIPEQNITIMQATPATYKMMLAAGWEQQFNLKILCCGEPMSKDLAQKLTARCGSLWNMYGPTETTIYSTGKQILASDEIITIGRPIHNTQVYILDEKLNPLPEGIVGELYIAGDGVARGYLNRPELTHEKFVPNPFDSLPNRLMYRTGDLGKFMADGEIHCLGRIDQQVKIRGYRIELGEIEHALVTHGDIKDAVVMAREDRPGDQRLVAYIVTTPPLTNEVFMAQVSVWRTKLRNVLPDYMVPTDFVSLEQLPITPNGKIDRKALPRPASLLAEKSAGTEPVTAMEKLIHGIWTDVLGVGRIGINHDFFELGGHSMIAVQMMTRLEKETGRRLPLSTLLTYPTIRKLAQLLQAEKQPVTWKSLVPIKPHGNKVPIYIIHGIGLNLLNFSSLVNYMDSEQPIYGLQALGLDGTDEPLDNMEAIAAHYLAEVVEQNPVGPYAIAGYSFGGYVALEMARQLKAMGKEVKLLAMFDTNAQESDNNQPMISWLSRKILRQFPKLIWFTRSLVQHPIMTIQYQQQYLERQINTALRIVGLHKPPQTDGQLDHLSLIMDKHETAFHAYSMKPYDGIVDLFKAQLRVYFVDDSKYLGWKKYALKGVRVHSVPGDHEMMLLPPNDKAFAQALQAALDKSGE</sequence>
<dbReference type="SMART" id="SM00823">
    <property type="entry name" value="PKS_PP"/>
    <property type="match status" value="1"/>
</dbReference>
<dbReference type="InterPro" id="IPR025110">
    <property type="entry name" value="AMP-bd_C"/>
</dbReference>
<dbReference type="InterPro" id="IPR029058">
    <property type="entry name" value="AB_hydrolase_fold"/>
</dbReference>